<evidence type="ECO:0000313" key="4">
    <source>
        <dbReference type="EMBL" id="CAB4190145.1"/>
    </source>
</evidence>
<dbReference type="EMBL" id="LR798365">
    <property type="protein sequence ID" value="CAB5226658.1"/>
    <property type="molecule type" value="Genomic_DNA"/>
</dbReference>
<reference evidence="3" key="1">
    <citation type="submission" date="2020-05" db="EMBL/GenBank/DDBJ databases">
        <authorList>
            <person name="Chiriac C."/>
            <person name="Salcher M."/>
            <person name="Ghai R."/>
            <person name="Kavagutti S V."/>
        </authorList>
    </citation>
    <scope>NUCLEOTIDE SEQUENCE</scope>
</reference>
<dbReference type="EMBL" id="LR797015">
    <property type="protein sequence ID" value="CAB4181316.1"/>
    <property type="molecule type" value="Genomic_DNA"/>
</dbReference>
<evidence type="ECO:0000313" key="6">
    <source>
        <dbReference type="EMBL" id="CAB4210879.1"/>
    </source>
</evidence>
<accession>A0A6J5QG26</accession>
<organism evidence="3">
    <name type="scientific">uncultured Caudovirales phage</name>
    <dbReference type="NCBI Taxonomy" id="2100421"/>
    <lineage>
        <taxon>Viruses</taxon>
        <taxon>Duplodnaviria</taxon>
        <taxon>Heunggongvirae</taxon>
        <taxon>Uroviricota</taxon>
        <taxon>Caudoviricetes</taxon>
        <taxon>Peduoviridae</taxon>
        <taxon>Maltschvirus</taxon>
        <taxon>Maltschvirus maltsch</taxon>
    </lineage>
</organism>
<evidence type="ECO:0000313" key="2">
    <source>
        <dbReference type="EMBL" id="CAB4169395.1"/>
    </source>
</evidence>
<dbReference type="EMBL" id="LR796846">
    <property type="protein sequence ID" value="CAB4169395.1"/>
    <property type="molecule type" value="Genomic_DNA"/>
</dbReference>
<evidence type="ECO:0000313" key="7">
    <source>
        <dbReference type="EMBL" id="CAB5226658.1"/>
    </source>
</evidence>
<evidence type="ECO:0000313" key="1">
    <source>
        <dbReference type="EMBL" id="CAB4156251.1"/>
    </source>
</evidence>
<dbReference type="EMBL" id="LR797154">
    <property type="protein sequence ID" value="CAB4190145.1"/>
    <property type="molecule type" value="Genomic_DNA"/>
</dbReference>
<protein>
    <submittedName>
        <fullName evidence="3">Uncharacterized protein</fullName>
    </submittedName>
</protein>
<proteinExistence type="predicted"/>
<evidence type="ECO:0000313" key="3">
    <source>
        <dbReference type="EMBL" id="CAB4181316.1"/>
    </source>
</evidence>
<gene>
    <name evidence="3" type="ORF">UFOVP1064_25</name>
    <name evidence="4" type="ORF">UFOVP1197_38</name>
    <name evidence="5" type="ORF">UFOVP1294_52</name>
    <name evidence="6" type="ORF">UFOVP1412_55</name>
    <name evidence="7" type="ORF">UFOVP1515_16</name>
    <name evidence="1" type="ORF">UFOVP659_50</name>
    <name evidence="2" type="ORF">UFOVP885_29</name>
</gene>
<dbReference type="EMBL" id="LR797365">
    <property type="protein sequence ID" value="CAB4210879.1"/>
    <property type="molecule type" value="Genomic_DNA"/>
</dbReference>
<sequence length="120" mass="13565">MDRQMDKDKLGEDKMKWLEKMLSEPHLNEIGFVSSGRTANKKFSAELRSALRNMKNEDCASPDVSVPVGTTPPIGHIAAEYIEQLEKELKDVRFSVKLQTINLIKKGIAHGLLEQLEKTE</sequence>
<evidence type="ECO:0000313" key="5">
    <source>
        <dbReference type="EMBL" id="CAB4195992.1"/>
    </source>
</evidence>
<dbReference type="EMBL" id="LR797241">
    <property type="protein sequence ID" value="CAB4195992.1"/>
    <property type="molecule type" value="Genomic_DNA"/>
</dbReference>
<name>A0A6J5QG26_9CAUD</name>
<dbReference type="EMBL" id="LR796628">
    <property type="protein sequence ID" value="CAB4156251.1"/>
    <property type="molecule type" value="Genomic_DNA"/>
</dbReference>